<dbReference type="Gene3D" id="3.30.65.10">
    <property type="entry name" value="Bacterial Topoisomerase I, domain 1"/>
    <property type="match status" value="1"/>
</dbReference>
<dbReference type="Proteomes" id="UP000226079">
    <property type="component" value="Unassembled WGS sequence"/>
</dbReference>
<feature type="domain" description="Restriction endonuclease type IV Mrr" evidence="2">
    <location>
        <begin position="28"/>
        <end position="138"/>
    </location>
</feature>
<dbReference type="InterPro" id="IPR011856">
    <property type="entry name" value="tRNA_endonuc-like_dom_sf"/>
</dbReference>
<dbReference type="Gene3D" id="2.130.10.10">
    <property type="entry name" value="YVTN repeat-like/Quinoprotein amine dehydrogenase"/>
    <property type="match status" value="1"/>
</dbReference>
<dbReference type="Gene3D" id="3.40.1350.10">
    <property type="match status" value="1"/>
</dbReference>
<dbReference type="InterPro" id="IPR011964">
    <property type="entry name" value="YVTN_b-propeller_repeat"/>
</dbReference>
<dbReference type="GO" id="GO:0015666">
    <property type="term" value="F:restriction endodeoxyribonuclease activity"/>
    <property type="evidence" value="ECO:0007669"/>
    <property type="project" value="TreeGrafter"/>
</dbReference>
<dbReference type="InterPro" id="IPR015943">
    <property type="entry name" value="WD40/YVTN_repeat-like_dom_sf"/>
</dbReference>
<dbReference type="PANTHER" id="PTHR30015:SF7">
    <property type="entry name" value="TYPE IV METHYL-DIRECTED RESTRICTION ENZYME ECOKMRR"/>
    <property type="match status" value="1"/>
</dbReference>
<evidence type="ECO:0000256" key="1">
    <source>
        <dbReference type="SAM" id="Phobius"/>
    </source>
</evidence>
<evidence type="ECO:0000259" key="2">
    <source>
        <dbReference type="Pfam" id="PF04471"/>
    </source>
</evidence>
<dbReference type="SUPFAM" id="SSF75011">
    <property type="entry name" value="3-carboxy-cis,cis-mucoante lactonizing enzyme"/>
    <property type="match status" value="1"/>
</dbReference>
<evidence type="ECO:0000313" key="4">
    <source>
        <dbReference type="Proteomes" id="UP000226079"/>
    </source>
</evidence>
<dbReference type="PANTHER" id="PTHR30015">
    <property type="entry name" value="MRR RESTRICTION SYSTEM PROTEIN"/>
    <property type="match status" value="1"/>
</dbReference>
<dbReference type="SUPFAM" id="SSF52980">
    <property type="entry name" value="Restriction endonuclease-like"/>
    <property type="match status" value="1"/>
</dbReference>
<protein>
    <submittedName>
        <fullName evidence="3">YVTN family beta-propeller protein</fullName>
    </submittedName>
</protein>
<dbReference type="SUPFAM" id="SSF57783">
    <property type="entry name" value="Zinc beta-ribbon"/>
    <property type="match status" value="1"/>
</dbReference>
<dbReference type="InterPro" id="IPR007560">
    <property type="entry name" value="Restrct_endonuc_IV_Mrr"/>
</dbReference>
<dbReference type="EMBL" id="PDJC01000001">
    <property type="protein sequence ID" value="PFG16238.1"/>
    <property type="molecule type" value="Genomic_DNA"/>
</dbReference>
<name>A0A2A9CPG8_9ACTN</name>
<dbReference type="InterPro" id="IPR052906">
    <property type="entry name" value="Type_IV_Methyl-Rstrct_Enzyme"/>
</dbReference>
<dbReference type="AlphaFoldDB" id="A0A2A9CPG8"/>
<dbReference type="Pfam" id="PF04471">
    <property type="entry name" value="Mrr_cat"/>
    <property type="match status" value="1"/>
</dbReference>
<keyword evidence="1" id="KW-1133">Transmembrane helix</keyword>
<dbReference type="GO" id="GO:0003677">
    <property type="term" value="F:DNA binding"/>
    <property type="evidence" value="ECO:0007669"/>
    <property type="project" value="InterPro"/>
</dbReference>
<proteinExistence type="predicted"/>
<keyword evidence="1" id="KW-0472">Membrane</keyword>
<keyword evidence="1" id="KW-0812">Transmembrane</keyword>
<dbReference type="RefSeq" id="WP_098459795.1">
    <property type="nucleotide sequence ID" value="NZ_PDJC01000001.1"/>
</dbReference>
<organism evidence="3 4">
    <name type="scientific">Propionicimonas paludicola</name>
    <dbReference type="NCBI Taxonomy" id="185243"/>
    <lineage>
        <taxon>Bacteria</taxon>
        <taxon>Bacillati</taxon>
        <taxon>Actinomycetota</taxon>
        <taxon>Actinomycetes</taxon>
        <taxon>Propionibacteriales</taxon>
        <taxon>Nocardioidaceae</taxon>
        <taxon>Propionicimonas</taxon>
    </lineage>
</organism>
<evidence type="ECO:0000313" key="3">
    <source>
        <dbReference type="EMBL" id="PFG16238.1"/>
    </source>
</evidence>
<feature type="transmembrane region" description="Helical" evidence="1">
    <location>
        <begin position="228"/>
        <end position="254"/>
    </location>
</feature>
<sequence>MTDQEAGGTRSAPVSGVGAPTTAGLDLLRQLDWRQFEELVGAAYRAQGFTVLPTSPGADGGIDLILSRGDERIFVQCKHWKAWQVGAPIVRELFGLVVANRATRGIVVTSGTFSREAVEFARQSGTELLDGPAVLSLLATGNACLQTGATEPAPSTPPPAASSGAPACPVCLSPMLLRRARRGPQTGALFWGCVRFPGCRGTREAALGTQLPPTHRQRARRRRGQRQAALGLVAAMLGVLMLLPIGVIVLGSMVGAATTSPTRSVLPILGASPSTKAAFGIAGLGEQPLDVALDSSSKRLYTANYVSGDVSVIDIATRSVVDTIDTPGKPVSVAIGGSTLYVADRDGKKVYAISLKTKATIATFAAGHEVLDIAVDKSAGRLFISHEDGTIRTYAIASGRRLSDLKAYAGALITVDTDEHKIYANNSAGVLYSFDSRSLRQSATKYAGPGGIAVDSKRQRLYVVQGSQLREQNLMTAKSRSIDLAIDAQSVAVDPATRTAFVVDANTNAVQTVSLE</sequence>
<dbReference type="NCBIfam" id="TIGR02276">
    <property type="entry name" value="beta_rpt_yvtn"/>
    <property type="match status" value="1"/>
</dbReference>
<gene>
    <name evidence="3" type="ORF">ATK74_0771</name>
</gene>
<keyword evidence="4" id="KW-1185">Reference proteome</keyword>
<comment type="caution">
    <text evidence="3">The sequence shown here is derived from an EMBL/GenBank/DDBJ whole genome shotgun (WGS) entry which is preliminary data.</text>
</comment>
<accession>A0A2A9CPG8</accession>
<dbReference type="OrthoDB" id="9814088at2"/>
<dbReference type="GO" id="GO:0009307">
    <property type="term" value="P:DNA restriction-modification system"/>
    <property type="evidence" value="ECO:0007669"/>
    <property type="project" value="InterPro"/>
</dbReference>
<dbReference type="InterPro" id="IPR011335">
    <property type="entry name" value="Restrct_endonuc-II-like"/>
</dbReference>
<reference evidence="3 4" key="1">
    <citation type="submission" date="2017-10" db="EMBL/GenBank/DDBJ databases">
        <title>Sequencing the genomes of 1000 actinobacteria strains.</title>
        <authorList>
            <person name="Klenk H.-P."/>
        </authorList>
    </citation>
    <scope>NUCLEOTIDE SEQUENCE [LARGE SCALE GENOMIC DNA]</scope>
    <source>
        <strain evidence="3 4">DSM 15597</strain>
    </source>
</reference>